<dbReference type="SUPFAM" id="SSF53335">
    <property type="entry name" value="S-adenosyl-L-methionine-dependent methyltransferases"/>
    <property type="match status" value="1"/>
</dbReference>
<name>C6RGX8_9BACT</name>
<dbReference type="Pfam" id="PF00534">
    <property type="entry name" value="Glycos_transf_1"/>
    <property type="match status" value="1"/>
</dbReference>
<keyword evidence="3" id="KW-0328">Glycosyltransferase</keyword>
<dbReference type="SUPFAM" id="SSF53756">
    <property type="entry name" value="UDP-Glycosyltransferase/glycogen phosphorylase"/>
    <property type="match status" value="2"/>
</dbReference>
<gene>
    <name evidence="3" type="ORF">CAMSH0001_1612</name>
</gene>
<keyword evidence="3" id="KW-0808">Transferase</keyword>
<dbReference type="eggNOG" id="COG2226">
    <property type="taxonomic scope" value="Bacteria"/>
</dbReference>
<dbReference type="EC" id="2.4.-.-" evidence="3"/>
<dbReference type="Pfam" id="PF13692">
    <property type="entry name" value="Glyco_trans_1_4"/>
    <property type="match status" value="1"/>
</dbReference>
<feature type="coiled-coil region" evidence="1">
    <location>
        <begin position="280"/>
        <end position="307"/>
    </location>
</feature>
<dbReference type="InterPro" id="IPR001296">
    <property type="entry name" value="Glyco_trans_1"/>
</dbReference>
<accession>C6RGX8</accession>
<protein>
    <submittedName>
        <fullName evidence="3">Glycosyltransferase, group 1 family protein</fullName>
        <ecNumber evidence="3">2.4.-.-</ecNumber>
    </submittedName>
</protein>
<dbReference type="PANTHER" id="PTHR46656:SF3">
    <property type="entry name" value="PUTATIVE-RELATED"/>
    <property type="match status" value="1"/>
</dbReference>
<dbReference type="PANTHER" id="PTHR46656">
    <property type="entry name" value="PUTATIVE-RELATED"/>
    <property type="match status" value="1"/>
</dbReference>
<feature type="domain" description="Glycosyl transferase family 1" evidence="2">
    <location>
        <begin position="997"/>
        <end position="1154"/>
    </location>
</feature>
<dbReference type="RefSeq" id="WP_002948830.1">
    <property type="nucleotide sequence ID" value="NZ_ACVQ01000022.1"/>
</dbReference>
<keyword evidence="4" id="KW-1185">Reference proteome</keyword>
<evidence type="ECO:0000259" key="2">
    <source>
        <dbReference type="Pfam" id="PF00534"/>
    </source>
</evidence>
<dbReference type="InterPro" id="IPR029063">
    <property type="entry name" value="SAM-dependent_MTases_sf"/>
</dbReference>
<dbReference type="GO" id="GO:0016757">
    <property type="term" value="F:glycosyltransferase activity"/>
    <property type="evidence" value="ECO:0007669"/>
    <property type="project" value="UniProtKB-KW"/>
</dbReference>
<dbReference type="OrthoDB" id="9781225at2"/>
<organism evidence="3 4">
    <name type="scientific">Campylobacter showae RM3277</name>
    <dbReference type="NCBI Taxonomy" id="553219"/>
    <lineage>
        <taxon>Bacteria</taxon>
        <taxon>Pseudomonadati</taxon>
        <taxon>Campylobacterota</taxon>
        <taxon>Epsilonproteobacteria</taxon>
        <taxon>Campylobacterales</taxon>
        <taxon>Campylobacteraceae</taxon>
        <taxon>Campylobacter</taxon>
    </lineage>
</organism>
<evidence type="ECO:0000256" key="1">
    <source>
        <dbReference type="SAM" id="Coils"/>
    </source>
</evidence>
<evidence type="ECO:0000313" key="4">
    <source>
        <dbReference type="Proteomes" id="UP000003107"/>
    </source>
</evidence>
<dbReference type="EMBL" id="ACVQ01000022">
    <property type="protein sequence ID" value="EET79334.1"/>
    <property type="molecule type" value="Genomic_DNA"/>
</dbReference>
<dbReference type="AlphaFoldDB" id="C6RGX8"/>
<dbReference type="Proteomes" id="UP000003107">
    <property type="component" value="Unassembled WGS sequence"/>
</dbReference>
<dbReference type="GeneID" id="60991245"/>
<comment type="caution">
    <text evidence="3">The sequence shown here is derived from an EMBL/GenBank/DDBJ whole genome shotgun (WGS) entry which is preliminary data.</text>
</comment>
<dbReference type="Gene3D" id="3.40.50.150">
    <property type="entry name" value="Vaccinia Virus protein VP39"/>
    <property type="match status" value="1"/>
</dbReference>
<evidence type="ECO:0000313" key="3">
    <source>
        <dbReference type="EMBL" id="EET79334.1"/>
    </source>
</evidence>
<proteinExistence type="predicted"/>
<sequence>MDKFYKSFEDKFRGQRSEIKKRLLAYEPFLQILKQQDEKPAAVDLGCGRGEWLEILKQNGFAARGCDVSDEMIKECEKNDLEAKKQGAIEFLGQLQDSSLSLVSAFQLAEHLEFNELCELIKQARRVLKDGGILLLETPNPENLRVATLNFYLDVTHVKPIPPMLLEYLCEFEGFNNTFMMRLNSNLSFSEDLENQNVTLRDVLSSVGLDYAVLGLKNGDEKTREAFLNAAKSGYSFEELADRFDVGAFENKTQMLELKNDVWKESLETKEALWKSSLELLESKNQITNLQNENARLHEDLENLLGKYLALNHKVYVLENEAPVIKNDIEHLKIFVAKFKKVAKPLIWVYKFLRFCKNLAKENLKKPLKFGINLTEKTANNNPKFKKNLKIFLNKFPALRAKIFSLKGQIRDDIYVSQEGIFEPNVFELKHSKEYEQNLELKNLKFNENFSELTVIGNISGHYSLAAINRNIVFRLLNKVKNVFVICYHANYFDKIEDIAITKDEYETLRSIVPDKNAPAIRTDDKVAIYHHYPLIEDVREGYGFEIAVFFWEESRIPPRTIEILNAKYKGILVSTFFIKKILIDNGCYTPVKVADIPLKTPPAPSVSQENSEQKSEIKLFHISSCLPRKGADVLLRAFNEACKKAKFELSLTIKSFPNPHNSVTEQIELLVDKKYRDKIRVILNEDLTALDVANLYEQCDIVVLPTRGEGLNMPAIEGVHYEKPVISTDYSGQCEFLDDSCEFIGYKFAPAVTHFNLNYSFWAEPSVKDLGEKIIKASEQILQNRAPDIKPLKHKVDEMMFGEKNALNFISSISHLKSFKNKPSELKIAYFSTYNAVCGIAEYSKYLTDELVRAGADLQIYTWSEQKRADGSNLTQENDNIKVYEIEREKLLSGLKTDANIIWLQHHFTFFEIDEKLKSDIAALKSQGKICFITLHSTKQILNYPRQTQQNWHDTLYEFDRVFVHSIDDLNTLRLLGLIDNVTLVPHGTQNLAPEQNKHKETDGKFMVGFLGLLFAHKNLPVLLEAFAKFSQNIDAKLVIISPVASADGEAELQRCRKICDKLNLSEKIEWHTSFLPIETVNEKLSCCDAIVLPYGQTDEGSSAAARVSLSLCKNVIVTPSRIFSEMQNITIAADGFSDEDILEQLEKVKNNEIDGKIYDKRIKWLEENSWQNIAGLYLRIFKAINTDHNFMRHLKNGEE</sequence>
<dbReference type="CDD" id="cd02440">
    <property type="entry name" value="AdoMet_MTases"/>
    <property type="match status" value="1"/>
</dbReference>
<dbReference type="Pfam" id="PF13489">
    <property type="entry name" value="Methyltransf_23"/>
    <property type="match status" value="1"/>
</dbReference>
<dbReference type="STRING" id="553219.CAMSH0001_1612"/>
<keyword evidence="1" id="KW-0175">Coiled coil</keyword>
<dbReference type="eggNOG" id="COG0438">
    <property type="taxonomic scope" value="Bacteria"/>
</dbReference>
<dbReference type="Gene3D" id="3.40.50.2000">
    <property type="entry name" value="Glycogen Phosphorylase B"/>
    <property type="match status" value="3"/>
</dbReference>
<reference evidence="3 4" key="1">
    <citation type="submission" date="2009-07" db="EMBL/GenBank/DDBJ databases">
        <authorList>
            <person name="Madupu R."/>
            <person name="Sebastian Y."/>
            <person name="Durkin A.S."/>
            <person name="Torralba M."/>
            <person name="Methe B."/>
            <person name="Sutton G.G."/>
            <person name="Strausberg R.L."/>
            <person name="Nelson K.E."/>
        </authorList>
    </citation>
    <scope>NUCLEOTIDE SEQUENCE [LARGE SCALE GENOMIC DNA]</scope>
    <source>
        <strain evidence="3 4">RM3277</strain>
    </source>
</reference>